<protein>
    <submittedName>
        <fullName evidence="1">Metallophosphoesterase</fullName>
    </submittedName>
</protein>
<comment type="caution">
    <text evidence="1">The sequence shown here is derived from an EMBL/GenBank/DDBJ whole genome shotgun (WGS) entry which is preliminary data.</text>
</comment>
<reference evidence="1" key="1">
    <citation type="submission" date="2018-01" db="EMBL/GenBank/DDBJ databases">
        <authorList>
            <person name="Krukenberg V."/>
        </authorList>
    </citation>
    <scope>NUCLEOTIDE SEQUENCE</scope>
    <source>
        <strain evidence="1">E20ANME2</strain>
    </source>
</reference>
<sequence length="166" mass="18108">MTRIIVISDTHDHKLPDALIPMLQSADLIVHAGDFTTVACYDYLLGTNELVAVHGNSDCAELRKRLPERTVFDVEEVRIGVVHEGQLSTNGSCGLWYLAKELDCDVLIVGHIHTPFIEQTDVLIMCPGSPTVPRLADKSVIELTIEGDRVHGQVISLGAGACFYGI</sequence>
<proteinExistence type="predicted"/>
<evidence type="ECO:0000313" key="1">
    <source>
        <dbReference type="EMBL" id="PXF61385.1"/>
    </source>
</evidence>
<gene>
    <name evidence="1" type="ORF">C4B59_03870</name>
</gene>
<accession>A0AC61L511</accession>
<evidence type="ECO:0000313" key="2">
    <source>
        <dbReference type="Proteomes" id="UP000248329"/>
    </source>
</evidence>
<dbReference type="EMBL" id="PQXF01000005">
    <property type="protein sequence ID" value="PXF61385.1"/>
    <property type="molecule type" value="Genomic_DNA"/>
</dbReference>
<name>A0AC61L511_9EURY</name>
<dbReference type="Proteomes" id="UP000248329">
    <property type="component" value="Unassembled WGS sequence"/>
</dbReference>
<organism evidence="1 2">
    <name type="scientific">Candidatus Methanogaster sp</name>
    <dbReference type="NCBI Taxonomy" id="3386292"/>
    <lineage>
        <taxon>Archaea</taxon>
        <taxon>Methanobacteriati</taxon>
        <taxon>Methanobacteriota</taxon>
        <taxon>Stenosarchaea group</taxon>
        <taxon>Methanomicrobia</taxon>
        <taxon>Methanosarcinales</taxon>
        <taxon>ANME-2 cluster</taxon>
        <taxon>Candidatus Methanogasteraceae</taxon>
        <taxon>Candidatus Methanogaster</taxon>
    </lineage>
</organism>